<dbReference type="SUPFAM" id="SSF88688">
    <property type="entry name" value="Families 57/38 glycoside transferase middle domain"/>
    <property type="match status" value="1"/>
</dbReference>
<evidence type="ECO:0000256" key="3">
    <source>
        <dbReference type="ARBA" id="ARBA00012752"/>
    </source>
</evidence>
<keyword evidence="10 11" id="KW-0326">Glycosidase</keyword>
<name>A0ABD2N913_9CUCU</name>
<dbReference type="InterPro" id="IPR011013">
    <property type="entry name" value="Gal_mutarotase_sf_dom"/>
</dbReference>
<evidence type="ECO:0000256" key="11">
    <source>
        <dbReference type="RuleBase" id="RU361199"/>
    </source>
</evidence>
<sequence length="730" mass="82613">MQTFLGYVKNITGKYITSNVLITMGGDFTYMDAEKWYENMDKMIRYANQRQENGSEYNLIYSTPSCYVKAVHDEAEKKGQKWETKSDDYFPYASDPHSFWTGYFSSRPTIKRFERLGNNYLQVCKQLYSLTDLGPEDRVDLDALREAMGVMQHHDAITGTEKELVAYDYSRILTKGINECDIITSTALNKIVSKDSSSDGNISFSSCLLTNISSCPITENSEKFVVTVYNPLSRPVTQFARFPVLGQAYTVQDSDGNKLATQLVPIPESVLVIPGRKSEAVADLVFRAVDIPPLGFKSFYVTKISGNDVTKPSSSNIHEKSAVKLEIDRSTGLVASVTINNVTVPLSQEYLYYEGFVGNNEVFDNRSSGAYIFRPYNNSATKIADVVNYTVYSGNLVTEVHQKFNEWVSQIVRLYADENFIEFDWLVGPIPSDAPRGKEIISRFETPLKTNSTFYTDSNGREILKRVKNYRPTWKLDNEEPVAGNYYPVTSKILVRDELRNIEMAVLTDRAQGGSSLNDGEVELMVHRNSLHDDGFGVDEALNETAFGEGLVARGSHYLILGNISSSEGYSTAASERELAQRKLLSAWTFFTPTEYSFEEYSSNHIMNFSGLIRSLPRNVQLLTLEPWIGRSFILRLEHVLEKNEDPELSQAATINLQGLFSPFEISSVRETTLGANQWLSDNNRLHFATVDETKNRSERYVIINSDNDFIIKLNPMQIRTFVIDVNFRT</sequence>
<gene>
    <name evidence="13" type="ORF">HHI36_019633</name>
</gene>
<organism evidence="13 14">
    <name type="scientific">Cryptolaemus montrouzieri</name>
    <dbReference type="NCBI Taxonomy" id="559131"/>
    <lineage>
        <taxon>Eukaryota</taxon>
        <taxon>Metazoa</taxon>
        <taxon>Ecdysozoa</taxon>
        <taxon>Arthropoda</taxon>
        <taxon>Hexapoda</taxon>
        <taxon>Insecta</taxon>
        <taxon>Pterygota</taxon>
        <taxon>Neoptera</taxon>
        <taxon>Endopterygota</taxon>
        <taxon>Coleoptera</taxon>
        <taxon>Polyphaga</taxon>
        <taxon>Cucujiformia</taxon>
        <taxon>Coccinelloidea</taxon>
        <taxon>Coccinellidae</taxon>
        <taxon>Scymninae</taxon>
        <taxon>Scymnini</taxon>
        <taxon>Cryptolaemus</taxon>
    </lineage>
</organism>
<dbReference type="InterPro" id="IPR027291">
    <property type="entry name" value="Glyco_hydro_38_N_sf"/>
</dbReference>
<reference evidence="13 14" key="1">
    <citation type="journal article" date="2021" name="BMC Biol.">
        <title>Horizontally acquired antibacterial genes associated with adaptive radiation of ladybird beetles.</title>
        <authorList>
            <person name="Li H.S."/>
            <person name="Tang X.F."/>
            <person name="Huang Y.H."/>
            <person name="Xu Z.Y."/>
            <person name="Chen M.L."/>
            <person name="Du X.Y."/>
            <person name="Qiu B.Y."/>
            <person name="Chen P.T."/>
            <person name="Zhang W."/>
            <person name="Slipinski A."/>
            <person name="Escalona H.E."/>
            <person name="Waterhouse R.M."/>
            <person name="Zwick A."/>
            <person name="Pang H."/>
        </authorList>
    </citation>
    <scope>NUCLEOTIDE SEQUENCE [LARGE SCALE GENOMIC DNA]</scope>
    <source>
        <strain evidence="13">SYSU2018</strain>
    </source>
</reference>
<dbReference type="Pfam" id="PF09261">
    <property type="entry name" value="Alpha-mann_mid"/>
    <property type="match status" value="1"/>
</dbReference>
<comment type="catalytic activity">
    <reaction evidence="1">
        <text>Hydrolysis of terminal, non-reducing alpha-D-mannose residues in alpha-D-mannosides.</text>
        <dbReference type="EC" id="3.2.1.24"/>
    </reaction>
</comment>
<dbReference type="PANTHER" id="PTHR11607:SF3">
    <property type="entry name" value="LYSOSOMAL ALPHA-MANNOSIDASE"/>
    <property type="match status" value="1"/>
</dbReference>
<dbReference type="GO" id="GO:0046872">
    <property type="term" value="F:metal ion binding"/>
    <property type="evidence" value="ECO:0007669"/>
    <property type="project" value="UniProtKB-KW"/>
</dbReference>
<evidence type="ECO:0000256" key="10">
    <source>
        <dbReference type="ARBA" id="ARBA00023295"/>
    </source>
</evidence>
<dbReference type="Pfam" id="PF01074">
    <property type="entry name" value="Glyco_hydro_38N"/>
    <property type="match status" value="1"/>
</dbReference>
<protein>
    <recommendedName>
        <fullName evidence="3 11">Alpha-mannosidase</fullName>
        <ecNumber evidence="11">3.2.1.-</ecNumber>
    </recommendedName>
</protein>
<dbReference type="GO" id="GO:0004559">
    <property type="term" value="F:alpha-mannosidase activity"/>
    <property type="evidence" value="ECO:0007669"/>
    <property type="project" value="UniProtKB-EC"/>
</dbReference>
<evidence type="ECO:0000256" key="8">
    <source>
        <dbReference type="ARBA" id="ARBA00023157"/>
    </source>
</evidence>
<evidence type="ECO:0000256" key="5">
    <source>
        <dbReference type="ARBA" id="ARBA00022729"/>
    </source>
</evidence>
<dbReference type="FunFam" id="1.20.1270.50:FF:000003">
    <property type="entry name" value="Alpha-mannosidase"/>
    <property type="match status" value="1"/>
</dbReference>
<dbReference type="SMART" id="SM00872">
    <property type="entry name" value="Alpha-mann_mid"/>
    <property type="match status" value="1"/>
</dbReference>
<dbReference type="InterPro" id="IPR013780">
    <property type="entry name" value="Glyco_hydro_b"/>
</dbReference>
<evidence type="ECO:0000313" key="13">
    <source>
        <dbReference type="EMBL" id="KAL3274850.1"/>
    </source>
</evidence>
<dbReference type="Gene3D" id="3.20.110.10">
    <property type="entry name" value="Glycoside hydrolase 38, N terminal domain"/>
    <property type="match status" value="1"/>
</dbReference>
<dbReference type="InterPro" id="IPR028995">
    <property type="entry name" value="Glyco_hydro_57/38_cen_sf"/>
</dbReference>
<evidence type="ECO:0000256" key="2">
    <source>
        <dbReference type="ARBA" id="ARBA00009792"/>
    </source>
</evidence>
<dbReference type="InterPro" id="IPR000602">
    <property type="entry name" value="Glyco_hydro_38_N"/>
</dbReference>
<keyword evidence="4 11" id="KW-0479">Metal-binding</keyword>
<feature type="domain" description="Glycoside hydrolase family 38 central" evidence="12">
    <location>
        <begin position="98"/>
        <end position="173"/>
    </location>
</feature>
<dbReference type="FunFam" id="1.20.1270.50:FF:000002">
    <property type="entry name" value="Alpha-mannosidase"/>
    <property type="match status" value="1"/>
</dbReference>
<dbReference type="InterPro" id="IPR015341">
    <property type="entry name" value="Glyco_hydro_38_cen"/>
</dbReference>
<keyword evidence="9" id="KW-0325">Glycoprotein</keyword>
<dbReference type="InterPro" id="IPR048534">
    <property type="entry name" value="Man2a1-like_dom"/>
</dbReference>
<dbReference type="FunFam" id="2.70.98.30:FF:000003">
    <property type="entry name" value="Alpha-mannosidase"/>
    <property type="match status" value="1"/>
</dbReference>
<dbReference type="Pfam" id="PF07748">
    <property type="entry name" value="Glyco_hydro_38C"/>
    <property type="match status" value="1"/>
</dbReference>
<keyword evidence="8" id="KW-1015">Disulfide bond</keyword>
<evidence type="ECO:0000256" key="9">
    <source>
        <dbReference type="ARBA" id="ARBA00023180"/>
    </source>
</evidence>
<evidence type="ECO:0000313" key="14">
    <source>
        <dbReference type="Proteomes" id="UP001516400"/>
    </source>
</evidence>
<dbReference type="SUPFAM" id="SSF88713">
    <property type="entry name" value="Glycoside hydrolase/deacetylase"/>
    <property type="match status" value="1"/>
</dbReference>
<accession>A0ABD2N913</accession>
<comment type="cofactor">
    <cofactor evidence="11">
        <name>Zn(2+)</name>
        <dbReference type="ChEBI" id="CHEBI:29105"/>
    </cofactor>
    <text evidence="11">Binds 1 zinc ion per subunit.</text>
</comment>
<dbReference type="SUPFAM" id="SSF74650">
    <property type="entry name" value="Galactose mutarotase-like"/>
    <property type="match status" value="1"/>
</dbReference>
<comment type="caution">
    <text evidence="13">The sequence shown here is derived from an EMBL/GenBank/DDBJ whole genome shotgun (WGS) entry which is preliminary data.</text>
</comment>
<dbReference type="EC" id="3.2.1.-" evidence="11"/>
<keyword evidence="6 11" id="KW-0378">Hydrolase</keyword>
<evidence type="ECO:0000256" key="7">
    <source>
        <dbReference type="ARBA" id="ARBA00022833"/>
    </source>
</evidence>
<dbReference type="InterPro" id="IPR037094">
    <property type="entry name" value="Glyco_hydro_38_cen_sf"/>
</dbReference>
<dbReference type="InterPro" id="IPR011682">
    <property type="entry name" value="Glyco_hydro_38_C"/>
</dbReference>
<dbReference type="Gene3D" id="2.60.40.1180">
    <property type="entry name" value="Golgi alpha-mannosidase II"/>
    <property type="match status" value="1"/>
</dbReference>
<dbReference type="AlphaFoldDB" id="A0ABD2N913"/>
<evidence type="ECO:0000256" key="6">
    <source>
        <dbReference type="ARBA" id="ARBA00022801"/>
    </source>
</evidence>
<evidence type="ECO:0000256" key="4">
    <source>
        <dbReference type="ARBA" id="ARBA00022723"/>
    </source>
</evidence>
<dbReference type="InterPro" id="IPR050843">
    <property type="entry name" value="Glycosyl_Hydrlase_38"/>
</dbReference>
<comment type="similarity">
    <text evidence="2 11">Belongs to the glycosyl hydrolase 38 family.</text>
</comment>
<dbReference type="InterPro" id="IPR011330">
    <property type="entry name" value="Glyco_hydro/deAcase_b/a-brl"/>
</dbReference>
<keyword evidence="5" id="KW-0732">Signal</keyword>
<dbReference type="Pfam" id="PF21260">
    <property type="entry name" value="Laman-like_dom"/>
    <property type="match status" value="1"/>
</dbReference>
<dbReference type="EMBL" id="JABFTP020000083">
    <property type="protein sequence ID" value="KAL3274850.1"/>
    <property type="molecule type" value="Genomic_DNA"/>
</dbReference>
<dbReference type="PANTHER" id="PTHR11607">
    <property type="entry name" value="ALPHA-MANNOSIDASE"/>
    <property type="match status" value="1"/>
</dbReference>
<keyword evidence="7 11" id="KW-0862">Zinc</keyword>
<dbReference type="Gene3D" id="2.70.98.30">
    <property type="entry name" value="Golgi alpha-mannosidase II, domain 4"/>
    <property type="match status" value="1"/>
</dbReference>
<dbReference type="Gene3D" id="1.20.1270.50">
    <property type="entry name" value="Glycoside hydrolase family 38, central domain"/>
    <property type="match status" value="2"/>
</dbReference>
<evidence type="ECO:0000259" key="12">
    <source>
        <dbReference type="SMART" id="SM00872"/>
    </source>
</evidence>
<proteinExistence type="inferred from homology"/>
<keyword evidence="14" id="KW-1185">Reference proteome</keyword>
<evidence type="ECO:0000256" key="1">
    <source>
        <dbReference type="ARBA" id="ARBA00000365"/>
    </source>
</evidence>
<dbReference type="InterPro" id="IPR041147">
    <property type="entry name" value="GH38_C"/>
</dbReference>
<dbReference type="Gene3D" id="2.60.40.1360">
    <property type="match status" value="1"/>
</dbReference>
<dbReference type="Pfam" id="PF17677">
    <property type="entry name" value="Glyco_hydro38C2"/>
    <property type="match status" value="1"/>
</dbReference>
<dbReference type="Proteomes" id="UP001516400">
    <property type="component" value="Unassembled WGS sequence"/>
</dbReference>
<dbReference type="FunFam" id="2.60.40.1180:FF:000018">
    <property type="entry name" value="Alpha-mannosidase"/>
    <property type="match status" value="1"/>
</dbReference>